<dbReference type="eggNOG" id="COG2212">
    <property type="taxonomic scope" value="Bacteria"/>
</dbReference>
<dbReference type="InterPro" id="IPR007208">
    <property type="entry name" value="MrpF/PhaF-like"/>
</dbReference>
<comment type="caution">
    <text evidence="10">The sequence shown here is derived from an EMBL/GenBank/DDBJ whole genome shotgun (WGS) entry which is preliminary data.</text>
</comment>
<feature type="transmembrane region" description="Helical" evidence="9">
    <location>
        <begin position="41"/>
        <end position="61"/>
    </location>
</feature>
<protein>
    <submittedName>
        <fullName evidence="10">Na(+)/H(+) antiporter subunit F</fullName>
    </submittedName>
</protein>
<accession>A0A0B0EKS6</accession>
<dbReference type="PANTHER" id="PTHR34702">
    <property type="entry name" value="NA(+)/H(+) ANTIPORTER SUBUNIT F1"/>
    <property type="match status" value="1"/>
</dbReference>
<evidence type="ECO:0000256" key="3">
    <source>
        <dbReference type="ARBA" id="ARBA00022448"/>
    </source>
</evidence>
<keyword evidence="7 8" id="KW-0472">Membrane</keyword>
<sequence length="94" mass="10474">MILQELTLIKGAVLFAFFILIISLFLAFFRLARGPVLPDRIVALDLIVSLAVGLIAGYTILTKQSVFLDTAVVLTMIAFLGTVAFARYLERRWL</sequence>
<dbReference type="GO" id="GO:0015385">
    <property type="term" value="F:sodium:proton antiporter activity"/>
    <property type="evidence" value="ECO:0007669"/>
    <property type="project" value="TreeGrafter"/>
</dbReference>
<evidence type="ECO:0000256" key="4">
    <source>
        <dbReference type="ARBA" id="ARBA00022475"/>
    </source>
</evidence>
<evidence type="ECO:0000256" key="5">
    <source>
        <dbReference type="ARBA" id="ARBA00022692"/>
    </source>
</evidence>
<comment type="subcellular location">
    <subcellularLocation>
        <location evidence="1 8">Cell membrane</location>
        <topology evidence="1 8">Multi-pass membrane protein</topology>
    </subcellularLocation>
</comment>
<name>A0A0B0EKS6_9BACT</name>
<gene>
    <name evidence="10" type="primary">mrpF_2</name>
    <name evidence="10" type="ORF">SCABRO_02536</name>
</gene>
<dbReference type="Pfam" id="PF04066">
    <property type="entry name" value="MrpF_PhaF"/>
    <property type="match status" value="1"/>
</dbReference>
<reference evidence="10 11" key="1">
    <citation type="submission" date="2014-10" db="EMBL/GenBank/DDBJ databases">
        <title>Draft genome of anammox bacterium scalindua brodae, obtained using differential coverage binning of sequence data from two enrichment reactors.</title>
        <authorList>
            <person name="Speth D.R."/>
            <person name="Russ L."/>
            <person name="Kartal B."/>
            <person name="Op den Camp H.J."/>
            <person name="Dutilh B.E."/>
            <person name="Jetten M.S."/>
        </authorList>
    </citation>
    <scope>NUCLEOTIDE SEQUENCE [LARGE SCALE GENOMIC DNA]</scope>
    <source>
        <strain evidence="10">RU1</strain>
    </source>
</reference>
<proteinExistence type="inferred from homology"/>
<dbReference type="Proteomes" id="UP000030652">
    <property type="component" value="Unassembled WGS sequence"/>
</dbReference>
<dbReference type="NCBIfam" id="NF009243">
    <property type="entry name" value="PRK12599.1-2"/>
    <property type="match status" value="1"/>
</dbReference>
<dbReference type="PANTHER" id="PTHR34702:SF1">
    <property type="entry name" value="NA(+)_H(+) ANTIPORTER SUBUNIT F"/>
    <property type="match status" value="1"/>
</dbReference>
<keyword evidence="3 8" id="KW-0813">Transport</keyword>
<comment type="similarity">
    <text evidence="2 8">Belongs to the CPA3 antiporters (TC 2.A.63) subunit F family.</text>
</comment>
<evidence type="ECO:0000313" key="11">
    <source>
        <dbReference type="Proteomes" id="UP000030652"/>
    </source>
</evidence>
<evidence type="ECO:0000256" key="6">
    <source>
        <dbReference type="ARBA" id="ARBA00022989"/>
    </source>
</evidence>
<evidence type="ECO:0000313" key="10">
    <source>
        <dbReference type="EMBL" id="KHE91723.1"/>
    </source>
</evidence>
<dbReference type="EMBL" id="JRYO01000182">
    <property type="protein sequence ID" value="KHE91723.1"/>
    <property type="molecule type" value="Genomic_DNA"/>
</dbReference>
<evidence type="ECO:0000256" key="7">
    <source>
        <dbReference type="ARBA" id="ARBA00023136"/>
    </source>
</evidence>
<evidence type="ECO:0000256" key="1">
    <source>
        <dbReference type="ARBA" id="ARBA00004651"/>
    </source>
</evidence>
<feature type="transmembrane region" description="Helical" evidence="9">
    <location>
        <begin position="6"/>
        <end position="29"/>
    </location>
</feature>
<dbReference type="GO" id="GO:0005886">
    <property type="term" value="C:plasma membrane"/>
    <property type="evidence" value="ECO:0007669"/>
    <property type="project" value="UniProtKB-SubCell"/>
</dbReference>
<evidence type="ECO:0000256" key="9">
    <source>
        <dbReference type="SAM" id="Phobius"/>
    </source>
</evidence>
<organism evidence="10 11">
    <name type="scientific">Candidatus Scalindua brodae</name>
    <dbReference type="NCBI Taxonomy" id="237368"/>
    <lineage>
        <taxon>Bacteria</taxon>
        <taxon>Pseudomonadati</taxon>
        <taxon>Planctomycetota</taxon>
        <taxon>Candidatus Brocadiia</taxon>
        <taxon>Candidatus Brocadiales</taxon>
        <taxon>Candidatus Scalinduaceae</taxon>
        <taxon>Candidatus Scalindua</taxon>
    </lineage>
</organism>
<keyword evidence="4 8" id="KW-1003">Cell membrane</keyword>
<dbReference type="PIRSF" id="PIRSF028784">
    <property type="entry name" value="MrpF"/>
    <property type="match status" value="1"/>
</dbReference>
<feature type="transmembrane region" description="Helical" evidence="9">
    <location>
        <begin position="67"/>
        <end position="89"/>
    </location>
</feature>
<evidence type="ECO:0000256" key="8">
    <source>
        <dbReference type="PIRNR" id="PIRNR028784"/>
    </source>
</evidence>
<keyword evidence="5 9" id="KW-0812">Transmembrane</keyword>
<keyword evidence="6 9" id="KW-1133">Transmembrane helix</keyword>
<evidence type="ECO:0000256" key="2">
    <source>
        <dbReference type="ARBA" id="ARBA00009212"/>
    </source>
</evidence>
<dbReference type="AlphaFoldDB" id="A0A0B0EKS6"/>
<keyword evidence="8" id="KW-0050">Antiport</keyword>
<keyword evidence="8" id="KW-0406">Ion transport</keyword>